<reference evidence="4 5" key="1">
    <citation type="submission" date="2016-09" db="EMBL/GenBank/DDBJ databases">
        <authorList>
            <person name="Capua I."/>
            <person name="De Benedictis P."/>
            <person name="Joannis T."/>
            <person name="Lombin L.H."/>
            <person name="Cattoli G."/>
        </authorList>
    </citation>
    <scope>NUCLEOTIDE SEQUENCE [LARGE SCALE GENOMIC DNA]</scope>
    <source>
        <strain evidence="4 5">IMI 309357</strain>
    </source>
</reference>
<keyword evidence="5" id="KW-1185">Reference proteome</keyword>
<evidence type="ECO:0000313" key="4">
    <source>
        <dbReference type="EMBL" id="OHF04178.1"/>
    </source>
</evidence>
<dbReference type="InterPro" id="IPR016159">
    <property type="entry name" value="Cullin_repeat-like_dom_sf"/>
</dbReference>
<dbReference type="GO" id="GO:0031625">
    <property type="term" value="F:ubiquitin protein ligase binding"/>
    <property type="evidence" value="ECO:0007669"/>
    <property type="project" value="InterPro"/>
</dbReference>
<evidence type="ECO:0000259" key="3">
    <source>
        <dbReference type="Pfam" id="PF00888"/>
    </source>
</evidence>
<dbReference type="Gene3D" id="1.20.1310.10">
    <property type="entry name" value="Cullin Repeats"/>
    <property type="match status" value="2"/>
</dbReference>
<dbReference type="EMBL" id="MJBS01000003">
    <property type="protein sequence ID" value="OHF04178.1"/>
    <property type="molecule type" value="Genomic_DNA"/>
</dbReference>
<name>A0A1G4BS17_9PEZI</name>
<dbReference type="PANTHER" id="PTHR11932">
    <property type="entry name" value="CULLIN"/>
    <property type="match status" value="1"/>
</dbReference>
<accession>A0A1G4BS17</accession>
<feature type="domain" description="Cullin N-terminal" evidence="3">
    <location>
        <begin position="34"/>
        <end position="380"/>
    </location>
</feature>
<feature type="region of interest" description="Disordered" evidence="2">
    <location>
        <begin position="1"/>
        <end position="30"/>
    </location>
</feature>
<dbReference type="InterPro" id="IPR045093">
    <property type="entry name" value="Cullin"/>
</dbReference>
<feature type="compositionally biased region" description="Basic and acidic residues" evidence="2">
    <location>
        <begin position="8"/>
        <end position="17"/>
    </location>
</feature>
<dbReference type="Proteomes" id="UP000176998">
    <property type="component" value="Unassembled WGS sequence"/>
</dbReference>
<dbReference type="Pfam" id="PF00888">
    <property type="entry name" value="Cullin"/>
    <property type="match status" value="1"/>
</dbReference>
<comment type="caution">
    <text evidence="4">The sequence shown here is derived from an EMBL/GenBank/DDBJ whole genome shotgun (WGS) entry which is preliminary data.</text>
</comment>
<dbReference type="STRING" id="1209926.A0A1G4BS17"/>
<evidence type="ECO:0000256" key="2">
    <source>
        <dbReference type="SAM" id="MobiDB-lite"/>
    </source>
</evidence>
<dbReference type="RefSeq" id="XP_022481313.1">
    <property type="nucleotide sequence ID" value="XM_022612174.1"/>
</dbReference>
<protein>
    <submittedName>
        <fullName evidence="4">Cullin-3</fullName>
    </submittedName>
</protein>
<evidence type="ECO:0000313" key="5">
    <source>
        <dbReference type="Proteomes" id="UP000176998"/>
    </source>
</evidence>
<dbReference type="GeneID" id="34553684"/>
<evidence type="ECO:0000256" key="1">
    <source>
        <dbReference type="ARBA" id="ARBA00006019"/>
    </source>
</evidence>
<sequence length="441" mass="49894">MSNRQSRGRTDQGDVGKGKSQRRQSPDSEYSTQWDAIACVLAQVHDRKTVEESFESTYRRIYKVVLIRREDKLFTDTIKWHEERLQVIWSKQKGRLIGAGGLDSGSQVRFLQGFLDVWMSYWEAISVLPDLLSYLERVTKRSLLNECMNIFLASITASGSSSGSVIDSIAFLTYSHVYVRPLQSDDPTIRVHDLAGSCYRVIDGLCEVGGKDSRPKFIDLIEKNYLERLRGYYQTSAEVLASQTSVVDFCSTIRRWLLEEECRCHVILPRHMDEDLQKLVVAVALEPHLDRIIRRDTQSVFKLLDDGTTGDLGIVYQTTKLAMEGPKILLKVMEEWLSAATGVLLGSSATAESKLLDLIRLDIKVYNLHGQALISDPDMEKIIITILVSQIKGSLSSSEGIEAWRNFEAGKLGSANEPVIVDRIRFYGSMIMREPEGEREN</sequence>
<dbReference type="SUPFAM" id="SSF74788">
    <property type="entry name" value="Cullin repeat-like"/>
    <property type="match status" value="1"/>
</dbReference>
<comment type="similarity">
    <text evidence="1">Belongs to the cullin family.</text>
</comment>
<dbReference type="AlphaFoldDB" id="A0A1G4BS17"/>
<dbReference type="GO" id="GO:0006511">
    <property type="term" value="P:ubiquitin-dependent protein catabolic process"/>
    <property type="evidence" value="ECO:0007669"/>
    <property type="project" value="InterPro"/>
</dbReference>
<gene>
    <name evidence="4" type="ORF">CORC01_00517</name>
</gene>
<organism evidence="4 5">
    <name type="scientific">Colletotrichum orchidophilum</name>
    <dbReference type="NCBI Taxonomy" id="1209926"/>
    <lineage>
        <taxon>Eukaryota</taxon>
        <taxon>Fungi</taxon>
        <taxon>Dikarya</taxon>
        <taxon>Ascomycota</taxon>
        <taxon>Pezizomycotina</taxon>
        <taxon>Sordariomycetes</taxon>
        <taxon>Hypocreomycetidae</taxon>
        <taxon>Glomerellales</taxon>
        <taxon>Glomerellaceae</taxon>
        <taxon>Colletotrichum</taxon>
    </lineage>
</organism>
<dbReference type="OrthoDB" id="5237022at2759"/>
<dbReference type="InterPro" id="IPR001373">
    <property type="entry name" value="Cullin_N"/>
</dbReference>
<proteinExistence type="inferred from homology"/>